<dbReference type="InterPro" id="IPR050570">
    <property type="entry name" value="Cell_wall_metabolism_enzyme"/>
</dbReference>
<dbReference type="PANTHER" id="PTHR21666">
    <property type="entry name" value="PEPTIDASE-RELATED"/>
    <property type="match status" value="1"/>
</dbReference>
<sequence>MRDAARPAIFPLSICAAPRESTAYPLHAGNLMFAVARYHAALDVIQLRWDAVLAGILGTWLALHALHTWQGRLQQSRPVVATPAHMALPDKLDTTAISTSSYLHTLTQLYDDTSVSTPSNPMLSDEVAKFHELEVGMPLALARITSDFGHRPNPLGKGHVFHRGIDMAAPVGTPVQAVAAGTVITARRDRSYGEFVVIDHHNGYRTLYAHNSKLLVKAGDRVTVGQQIAKVGSTGQSTGPHLHFEIHRDGKRVDPSPYLAVL</sequence>
<dbReference type="SUPFAM" id="SSF51261">
    <property type="entry name" value="Duplicated hybrid motif"/>
    <property type="match status" value="1"/>
</dbReference>
<dbReference type="PANTHER" id="PTHR21666:SF270">
    <property type="entry name" value="MUREIN HYDROLASE ACTIVATOR ENVC"/>
    <property type="match status" value="1"/>
</dbReference>
<dbReference type="EMBL" id="BMJA01000005">
    <property type="protein sequence ID" value="GGA47726.1"/>
    <property type="molecule type" value="Genomic_DNA"/>
</dbReference>
<organism evidence="2 3">
    <name type="scientific">Dyella nitratireducens</name>
    <dbReference type="NCBI Taxonomy" id="1849580"/>
    <lineage>
        <taxon>Bacteria</taxon>
        <taxon>Pseudomonadati</taxon>
        <taxon>Pseudomonadota</taxon>
        <taxon>Gammaproteobacteria</taxon>
        <taxon>Lysobacterales</taxon>
        <taxon>Rhodanobacteraceae</taxon>
        <taxon>Dyella</taxon>
    </lineage>
</organism>
<accession>A0ABQ1GPA6</accession>
<evidence type="ECO:0000313" key="2">
    <source>
        <dbReference type="EMBL" id="GGA47726.1"/>
    </source>
</evidence>
<comment type="caution">
    <text evidence="2">The sequence shown here is derived from an EMBL/GenBank/DDBJ whole genome shotgun (WGS) entry which is preliminary data.</text>
</comment>
<evidence type="ECO:0000259" key="1">
    <source>
        <dbReference type="Pfam" id="PF01551"/>
    </source>
</evidence>
<dbReference type="InterPro" id="IPR011055">
    <property type="entry name" value="Dup_hybrid_motif"/>
</dbReference>
<feature type="domain" description="M23ase beta-sheet core" evidence="1">
    <location>
        <begin position="161"/>
        <end position="255"/>
    </location>
</feature>
<dbReference type="Gene3D" id="2.70.70.10">
    <property type="entry name" value="Glucose Permease (Domain IIA)"/>
    <property type="match status" value="1"/>
</dbReference>
<dbReference type="Pfam" id="PF01551">
    <property type="entry name" value="Peptidase_M23"/>
    <property type="match status" value="1"/>
</dbReference>
<dbReference type="Proteomes" id="UP000620046">
    <property type="component" value="Unassembled WGS sequence"/>
</dbReference>
<dbReference type="CDD" id="cd12797">
    <property type="entry name" value="M23_peptidase"/>
    <property type="match status" value="1"/>
</dbReference>
<protein>
    <recommendedName>
        <fullName evidence="1">M23ase beta-sheet core domain-containing protein</fullName>
    </recommendedName>
</protein>
<proteinExistence type="predicted"/>
<gene>
    <name evidence="2" type="ORF">GCM10010981_41120</name>
</gene>
<reference evidence="3" key="1">
    <citation type="journal article" date="2019" name="Int. J. Syst. Evol. Microbiol.">
        <title>The Global Catalogue of Microorganisms (GCM) 10K type strain sequencing project: providing services to taxonomists for standard genome sequencing and annotation.</title>
        <authorList>
            <consortium name="The Broad Institute Genomics Platform"/>
            <consortium name="The Broad Institute Genome Sequencing Center for Infectious Disease"/>
            <person name="Wu L."/>
            <person name="Ma J."/>
        </authorList>
    </citation>
    <scope>NUCLEOTIDE SEQUENCE [LARGE SCALE GENOMIC DNA]</scope>
    <source>
        <strain evidence="3">CGMCC 1.15439</strain>
    </source>
</reference>
<evidence type="ECO:0000313" key="3">
    <source>
        <dbReference type="Proteomes" id="UP000620046"/>
    </source>
</evidence>
<keyword evidence="3" id="KW-1185">Reference proteome</keyword>
<name>A0ABQ1GPA6_9GAMM</name>
<dbReference type="InterPro" id="IPR016047">
    <property type="entry name" value="M23ase_b-sheet_dom"/>
</dbReference>